<comment type="subcellular location">
    <subcellularLocation>
        <location evidence="1">Membrane</location>
        <topology evidence="1">Multi-pass membrane protein</topology>
    </subcellularLocation>
</comment>
<proteinExistence type="predicted"/>
<dbReference type="PROSITE" id="PS00217">
    <property type="entry name" value="SUGAR_TRANSPORT_2"/>
    <property type="match status" value="1"/>
</dbReference>
<feature type="transmembrane region" description="Helical" evidence="5">
    <location>
        <begin position="292"/>
        <end position="310"/>
    </location>
</feature>
<dbReference type="Pfam" id="PF07690">
    <property type="entry name" value="MFS_1"/>
    <property type="match status" value="1"/>
</dbReference>
<feature type="transmembrane region" description="Helical" evidence="5">
    <location>
        <begin position="113"/>
        <end position="132"/>
    </location>
</feature>
<feature type="transmembrane region" description="Helical" evidence="5">
    <location>
        <begin position="54"/>
        <end position="76"/>
    </location>
</feature>
<feature type="transmembrane region" description="Helical" evidence="5">
    <location>
        <begin position="316"/>
        <end position="338"/>
    </location>
</feature>
<feature type="transmembrane region" description="Helical" evidence="5">
    <location>
        <begin position="171"/>
        <end position="190"/>
    </location>
</feature>
<sequence>MATAAGEHLDSGDNWRNTILAGLANYIDAGSIVSGAAALALWQESYHLSNDTIGLIGAFGPNAIGAGVGALLGGWLCDKLGRKKIYQWDMLIYAFGMSMLVFAVAPWMIVTGFLIVGLAVGADIPASWSLIAEQAPDNRRGKHSGVAQVLWYLGPVVVLLLSLALTSLGELGARIVFAHLVVIALGLTLLRSRMAESKRWVESQKSDAPTHGISTLLKPKYLTSILGLVGMYGFWNLWAGTNGFFFPYILRTMGAASQAQSVAIQAFSFFIGMVSIYFVFMKLSDKVNQRTLFIVSAIIQVIGMALLAVFPLTIPIALLYVFLLQFGGGFGAQSFFQLWSAEQFPTAVRATAQGLCFAVVRITLGVFSFFVPMLTATGFTNLAWILTGFLVVSGLIGAIWAPRNEGKSLEQLEAERHAS</sequence>
<name>A0ABT0BLK6_9SPHN</name>
<evidence type="ECO:0000259" key="6">
    <source>
        <dbReference type="PROSITE" id="PS50850"/>
    </source>
</evidence>
<dbReference type="PROSITE" id="PS50850">
    <property type="entry name" value="MFS"/>
    <property type="match status" value="1"/>
</dbReference>
<dbReference type="InterPro" id="IPR020846">
    <property type="entry name" value="MFS_dom"/>
</dbReference>
<evidence type="ECO:0000256" key="4">
    <source>
        <dbReference type="ARBA" id="ARBA00023136"/>
    </source>
</evidence>
<dbReference type="InterPro" id="IPR005829">
    <property type="entry name" value="Sugar_transporter_CS"/>
</dbReference>
<feature type="transmembrane region" description="Helical" evidence="5">
    <location>
        <begin position="382"/>
        <end position="401"/>
    </location>
</feature>
<evidence type="ECO:0000313" key="8">
    <source>
        <dbReference type="Proteomes" id="UP001202281"/>
    </source>
</evidence>
<dbReference type="RefSeq" id="WP_243917884.1">
    <property type="nucleotide sequence ID" value="NZ_JALHLG010000003.1"/>
</dbReference>
<feature type="transmembrane region" description="Helical" evidence="5">
    <location>
        <begin position="23"/>
        <end position="42"/>
    </location>
</feature>
<reference evidence="7 8" key="1">
    <citation type="submission" date="2022-04" db="EMBL/GenBank/DDBJ databases">
        <title>Identification of a novel bacterium isolated from mangrove sediments.</title>
        <authorList>
            <person name="Pan X."/>
        </authorList>
    </citation>
    <scope>NUCLEOTIDE SEQUENCE [LARGE SCALE GENOMIC DNA]</scope>
    <source>
        <strain evidence="7 8">B2638</strain>
    </source>
</reference>
<feature type="transmembrane region" description="Helical" evidence="5">
    <location>
        <begin position="262"/>
        <end position="280"/>
    </location>
</feature>
<evidence type="ECO:0000256" key="3">
    <source>
        <dbReference type="ARBA" id="ARBA00022989"/>
    </source>
</evidence>
<keyword evidence="2 5" id="KW-0812">Transmembrane</keyword>
<feature type="domain" description="Major facilitator superfamily (MFS) profile" evidence="6">
    <location>
        <begin position="14"/>
        <end position="405"/>
    </location>
</feature>
<comment type="caution">
    <text evidence="7">The sequence shown here is derived from an EMBL/GenBank/DDBJ whole genome shotgun (WGS) entry which is preliminary data.</text>
</comment>
<evidence type="ECO:0000256" key="5">
    <source>
        <dbReference type="SAM" id="Phobius"/>
    </source>
</evidence>
<dbReference type="Proteomes" id="UP001202281">
    <property type="component" value="Unassembled WGS sequence"/>
</dbReference>
<keyword evidence="8" id="KW-1185">Reference proteome</keyword>
<keyword evidence="4 5" id="KW-0472">Membrane</keyword>
<evidence type="ECO:0000256" key="2">
    <source>
        <dbReference type="ARBA" id="ARBA00022692"/>
    </source>
</evidence>
<feature type="transmembrane region" description="Helical" evidence="5">
    <location>
        <begin position="88"/>
        <end position="107"/>
    </location>
</feature>
<organism evidence="7 8">
    <name type="scientific">Novosphingobium beihaiensis</name>
    <dbReference type="NCBI Taxonomy" id="2930389"/>
    <lineage>
        <taxon>Bacteria</taxon>
        <taxon>Pseudomonadati</taxon>
        <taxon>Pseudomonadota</taxon>
        <taxon>Alphaproteobacteria</taxon>
        <taxon>Sphingomonadales</taxon>
        <taxon>Sphingomonadaceae</taxon>
        <taxon>Novosphingobium</taxon>
    </lineage>
</organism>
<dbReference type="Gene3D" id="1.20.1250.20">
    <property type="entry name" value="MFS general substrate transporter like domains"/>
    <property type="match status" value="2"/>
</dbReference>
<feature type="transmembrane region" description="Helical" evidence="5">
    <location>
        <begin position="144"/>
        <end position="165"/>
    </location>
</feature>
<evidence type="ECO:0000313" key="7">
    <source>
        <dbReference type="EMBL" id="MCJ2185843.1"/>
    </source>
</evidence>
<dbReference type="PANTHER" id="PTHR23508">
    <property type="entry name" value="CARBOXYLIC ACID TRANSPORTER PROTEIN HOMOLOG"/>
    <property type="match status" value="1"/>
</dbReference>
<dbReference type="SUPFAM" id="SSF103473">
    <property type="entry name" value="MFS general substrate transporter"/>
    <property type="match status" value="1"/>
</dbReference>
<protein>
    <submittedName>
        <fullName evidence="7">MFS transporter</fullName>
    </submittedName>
</protein>
<feature type="transmembrane region" description="Helical" evidence="5">
    <location>
        <begin position="225"/>
        <end position="250"/>
    </location>
</feature>
<dbReference type="InterPro" id="IPR036259">
    <property type="entry name" value="MFS_trans_sf"/>
</dbReference>
<dbReference type="CDD" id="cd17316">
    <property type="entry name" value="MFS_SV2_like"/>
    <property type="match status" value="1"/>
</dbReference>
<dbReference type="PANTHER" id="PTHR23508:SF10">
    <property type="entry name" value="CARBOXYLIC ACID TRANSPORTER PROTEIN HOMOLOG"/>
    <property type="match status" value="1"/>
</dbReference>
<feature type="transmembrane region" description="Helical" evidence="5">
    <location>
        <begin position="350"/>
        <end position="370"/>
    </location>
</feature>
<evidence type="ECO:0000256" key="1">
    <source>
        <dbReference type="ARBA" id="ARBA00004141"/>
    </source>
</evidence>
<dbReference type="InterPro" id="IPR011701">
    <property type="entry name" value="MFS"/>
</dbReference>
<gene>
    <name evidence="7" type="ORF">MTR66_03325</name>
</gene>
<dbReference type="EMBL" id="JALHLG010000003">
    <property type="protein sequence ID" value="MCJ2185843.1"/>
    <property type="molecule type" value="Genomic_DNA"/>
</dbReference>
<keyword evidence="3 5" id="KW-1133">Transmembrane helix</keyword>
<accession>A0ABT0BLK6</accession>